<evidence type="ECO:0000313" key="3">
    <source>
        <dbReference type="EMBL" id="QUE53584.1"/>
    </source>
</evidence>
<feature type="compositionally biased region" description="Basic and acidic residues" evidence="1">
    <location>
        <begin position="1"/>
        <end position="10"/>
    </location>
</feature>
<feature type="transmembrane region" description="Helical" evidence="2">
    <location>
        <begin position="47"/>
        <end position="71"/>
    </location>
</feature>
<keyword evidence="2" id="KW-0472">Membrane</keyword>
<keyword evidence="2" id="KW-0812">Transmembrane</keyword>
<keyword evidence="4" id="KW-1185">Reference proteome</keyword>
<feature type="transmembrane region" description="Helical" evidence="2">
    <location>
        <begin position="117"/>
        <end position="139"/>
    </location>
</feature>
<protein>
    <submittedName>
        <fullName evidence="3">Quinol oxidase</fullName>
    </submittedName>
</protein>
<feature type="transmembrane region" description="Helical" evidence="2">
    <location>
        <begin position="92"/>
        <end position="111"/>
    </location>
</feature>
<feature type="transmembrane region" description="Helical" evidence="2">
    <location>
        <begin position="151"/>
        <end position="182"/>
    </location>
</feature>
<sequence length="518" mass="58566">MTEREADYKQTEQYSRKRRSGARRRQEGVPFNEDFKQQLLPTRLGPALFWSVLLSLLSVGNPFLTSFATNIQSQNLYAGFAMQAGQSPYGDFFGTNGVLYYLIAFVGSFLGSSIGLAILQFVALLIAGVFFYKIVAYFSQSQETASNFSHWFYLFILALNFGGLYASIFALPFLLTSIWFLIRYFEKAVKDEAFILYGIDAALVFLIDPKSAVLWLVAFLVLLVYNAQHRQMARGFYQLLASLFGFLLIVYSVGYYTFVEQILGMAIQQTFFYNIRLNFGYEGILWTAGLVLGVLVVTGFLKHILMTIASLGQKQHTYIKVVVLLGFLVQTIFIIGNPNFDLNQLTVLFPYGFVMAVAHMKVQPSESEELEDMEGEEPPVVSYLKTSLFLPILACLVIPIQPIYTYFLQADVHQERSQIAQYIRENSEATDTIYAWDDSAQVYLQSERLAAATIITAEPYLNTEENQTSVTYDLNKNQASYIVVRNGLVMLEAVKANLEANYSKVDLGTSQLSLYQKN</sequence>
<feature type="region of interest" description="Disordered" evidence="1">
    <location>
        <begin position="1"/>
        <end position="27"/>
    </location>
</feature>
<dbReference type="EMBL" id="CP073084">
    <property type="protein sequence ID" value="QUE53584.1"/>
    <property type="molecule type" value="Genomic_DNA"/>
</dbReference>
<evidence type="ECO:0000256" key="2">
    <source>
        <dbReference type="SAM" id="Phobius"/>
    </source>
</evidence>
<feature type="transmembrane region" description="Helical" evidence="2">
    <location>
        <begin position="194"/>
        <end position="224"/>
    </location>
</feature>
<reference evidence="3 4" key="1">
    <citation type="submission" date="2021-04" db="EMBL/GenBank/DDBJ databases">
        <title>Complete genome sequence of a novel Streptococcus species.</title>
        <authorList>
            <person name="Teng J.L.L."/>
        </authorList>
    </citation>
    <scope>NUCLEOTIDE SEQUENCE [LARGE SCALE GENOMIC DNA]</scope>
    <source>
        <strain evidence="3 4">HKU75</strain>
    </source>
</reference>
<dbReference type="Proteomes" id="UP000677616">
    <property type="component" value="Chromosome"/>
</dbReference>
<dbReference type="RefSeq" id="WP_212569757.1">
    <property type="nucleotide sequence ID" value="NZ_CP073084.1"/>
</dbReference>
<evidence type="ECO:0000313" key="4">
    <source>
        <dbReference type="Proteomes" id="UP000677616"/>
    </source>
</evidence>
<name>A0ABX7YJW1_9STRE</name>
<organism evidence="3 4">
    <name type="scientific">Streptococcus oriscaviae</name>
    <dbReference type="NCBI Taxonomy" id="2781599"/>
    <lineage>
        <taxon>Bacteria</taxon>
        <taxon>Bacillati</taxon>
        <taxon>Bacillota</taxon>
        <taxon>Bacilli</taxon>
        <taxon>Lactobacillales</taxon>
        <taxon>Streptococcaceae</taxon>
        <taxon>Streptococcus</taxon>
    </lineage>
</organism>
<evidence type="ECO:0000256" key="1">
    <source>
        <dbReference type="SAM" id="MobiDB-lite"/>
    </source>
</evidence>
<gene>
    <name evidence="3" type="ORF">INT76_06890</name>
</gene>
<feature type="transmembrane region" description="Helical" evidence="2">
    <location>
        <begin position="284"/>
        <end position="305"/>
    </location>
</feature>
<feature type="transmembrane region" description="Helical" evidence="2">
    <location>
        <begin position="317"/>
        <end position="336"/>
    </location>
</feature>
<accession>A0ABX7YJW1</accession>
<proteinExistence type="predicted"/>
<feature type="transmembrane region" description="Helical" evidence="2">
    <location>
        <begin position="388"/>
        <end position="408"/>
    </location>
</feature>
<keyword evidence="2" id="KW-1133">Transmembrane helix</keyword>
<feature type="transmembrane region" description="Helical" evidence="2">
    <location>
        <begin position="236"/>
        <end position="258"/>
    </location>
</feature>